<name>A0A517W7V1_9PLAN</name>
<reference evidence="4 5" key="1">
    <citation type="submission" date="2019-02" db="EMBL/GenBank/DDBJ databases">
        <title>Deep-cultivation of Planctomycetes and their phenomic and genomic characterization uncovers novel biology.</title>
        <authorList>
            <person name="Wiegand S."/>
            <person name="Jogler M."/>
            <person name="Boedeker C."/>
            <person name="Pinto D."/>
            <person name="Vollmers J."/>
            <person name="Rivas-Marin E."/>
            <person name="Kohn T."/>
            <person name="Peeters S.H."/>
            <person name="Heuer A."/>
            <person name="Rast P."/>
            <person name="Oberbeckmann S."/>
            <person name="Bunk B."/>
            <person name="Jeske O."/>
            <person name="Meyerdierks A."/>
            <person name="Storesund J.E."/>
            <person name="Kallscheuer N."/>
            <person name="Luecker S."/>
            <person name="Lage O.M."/>
            <person name="Pohl T."/>
            <person name="Merkel B.J."/>
            <person name="Hornburger P."/>
            <person name="Mueller R.-W."/>
            <person name="Bruemmer F."/>
            <person name="Labrenz M."/>
            <person name="Spormann A.M."/>
            <person name="Op den Camp H."/>
            <person name="Overmann J."/>
            <person name="Amann R."/>
            <person name="Jetten M.S.M."/>
            <person name="Mascher T."/>
            <person name="Medema M.H."/>
            <person name="Devos D.P."/>
            <person name="Kaster A.-K."/>
            <person name="Ovreas L."/>
            <person name="Rohde M."/>
            <person name="Galperin M.Y."/>
            <person name="Jogler C."/>
        </authorList>
    </citation>
    <scope>NUCLEOTIDE SEQUENCE [LARGE SCALE GENOMIC DNA]</scope>
    <source>
        <strain evidence="4 5">V6</strain>
    </source>
</reference>
<feature type="compositionally biased region" description="Low complexity" evidence="1">
    <location>
        <begin position="583"/>
        <end position="598"/>
    </location>
</feature>
<evidence type="ECO:0000256" key="2">
    <source>
        <dbReference type="SAM" id="Phobius"/>
    </source>
</evidence>
<evidence type="ECO:0000313" key="5">
    <source>
        <dbReference type="Proteomes" id="UP000320722"/>
    </source>
</evidence>
<keyword evidence="2" id="KW-0472">Membrane</keyword>
<feature type="transmembrane region" description="Helical" evidence="2">
    <location>
        <begin position="7"/>
        <end position="24"/>
    </location>
</feature>
<feature type="compositionally biased region" description="Pro residues" evidence="1">
    <location>
        <begin position="568"/>
        <end position="582"/>
    </location>
</feature>
<keyword evidence="2" id="KW-1133">Transmembrane helix</keyword>
<feature type="region of interest" description="Disordered" evidence="1">
    <location>
        <begin position="524"/>
        <end position="634"/>
    </location>
</feature>
<dbReference type="RefSeq" id="WP_145037197.1">
    <property type="nucleotide sequence ID" value="NZ_CP036347.1"/>
</dbReference>
<keyword evidence="2" id="KW-0812">Transmembrane</keyword>
<feature type="compositionally biased region" description="Basic and acidic residues" evidence="1">
    <location>
        <begin position="524"/>
        <end position="534"/>
    </location>
</feature>
<dbReference type="InterPro" id="IPR025641">
    <property type="entry name" value="DUF4340"/>
</dbReference>
<feature type="compositionally biased region" description="Low complexity" evidence="1">
    <location>
        <begin position="557"/>
        <end position="567"/>
    </location>
</feature>
<dbReference type="Proteomes" id="UP000320722">
    <property type="component" value="Chromosome"/>
</dbReference>
<evidence type="ECO:0000313" key="4">
    <source>
        <dbReference type="EMBL" id="QDU01337.1"/>
    </source>
</evidence>
<evidence type="ECO:0000256" key="1">
    <source>
        <dbReference type="SAM" id="MobiDB-lite"/>
    </source>
</evidence>
<feature type="compositionally biased region" description="Basic and acidic residues" evidence="1">
    <location>
        <begin position="356"/>
        <end position="398"/>
    </location>
</feature>
<feature type="region of interest" description="Disordered" evidence="1">
    <location>
        <begin position="354"/>
        <end position="398"/>
    </location>
</feature>
<protein>
    <recommendedName>
        <fullName evidence="3">DUF4340 domain-containing protein</fullName>
    </recommendedName>
</protein>
<feature type="compositionally biased region" description="Basic and acidic residues" evidence="1">
    <location>
        <begin position="599"/>
        <end position="628"/>
    </location>
</feature>
<feature type="region of interest" description="Disordered" evidence="1">
    <location>
        <begin position="411"/>
        <end position="462"/>
    </location>
</feature>
<organism evidence="4 5">
    <name type="scientific">Gimesia chilikensis</name>
    <dbReference type="NCBI Taxonomy" id="2605989"/>
    <lineage>
        <taxon>Bacteria</taxon>
        <taxon>Pseudomonadati</taxon>
        <taxon>Planctomycetota</taxon>
        <taxon>Planctomycetia</taxon>
        <taxon>Planctomycetales</taxon>
        <taxon>Planctomycetaceae</taxon>
        <taxon>Gimesia</taxon>
    </lineage>
</organism>
<feature type="domain" description="DUF4340" evidence="3">
    <location>
        <begin position="80"/>
        <end position="276"/>
    </location>
</feature>
<gene>
    <name evidence="4" type="ORF">V6x_10170</name>
</gene>
<evidence type="ECO:0000259" key="3">
    <source>
        <dbReference type="Pfam" id="PF14238"/>
    </source>
</evidence>
<dbReference type="Pfam" id="PF14238">
    <property type="entry name" value="DUF4340"/>
    <property type="match status" value="1"/>
</dbReference>
<dbReference type="AlphaFoldDB" id="A0A517W7V1"/>
<proteinExistence type="predicted"/>
<dbReference type="EMBL" id="CP036347">
    <property type="protein sequence ID" value="QDU01337.1"/>
    <property type="molecule type" value="Genomic_DNA"/>
</dbReference>
<feature type="compositionally biased region" description="Basic and acidic residues" evidence="1">
    <location>
        <begin position="423"/>
        <end position="460"/>
    </location>
</feature>
<sequence>MNETTRTLTFVGIAVVALIAAFVTDRASQPVELTGYEKVGEEFYPDFTDPTQARALRVVSYDEDSATLKVFNVDYKNGAWRIPSHHDYPADAEDELAETATSLVGVVRGALESRRKSDHERFGVIDPLDESNTNLQGRGQRLTLSKEGGAPLVDFIIGKQVPEQPNEYYVRKVDEDSVYRTKLNVDLSSDFSDWIEPDLLKVDRDRLVEIIVNKYSIDEKNRRLVDEELSTLKRKNSSSPWELEGLNTETEKLNTADVNQMINTLVDLKIQGIRPKPAAIAAELKKSGQLQLKNALDFVDLQSKGFIVAQTASGGQQLVSNEGEVIVVTNQGVVYSLYFGEIFTGSTLDIEVGNGSKEKSDKAPAKDADKADSKEKKPADKTEEAVEKPGKTDDNDAMKTSRYLFVTVTFDPSFIGDPPQKPTKPEKPAESKEKTEGDKPADAKSADKKDDKADEKKPDPEAEYAAAMKKYESALKTYEKQLKEYDEKIIKGQERVQELNQRFADWYYVISANSFEKLRMSRKALVEPADKPEEGAAQPGAGNPALGIPGLNLPGMKAPGQPSAKPAAPKPAPSAKPAPSTKPAPAKSDSESKPAPAKTEAKPKPAAEKASPKQPESEKKTTDSKPPEKAAGSE</sequence>
<accession>A0A517W7V1</accession>